<dbReference type="Pfam" id="PF21030">
    <property type="entry name" value="WDR93"/>
    <property type="match status" value="2"/>
</dbReference>
<dbReference type="OrthoDB" id="547231at2759"/>
<dbReference type="RefSeq" id="XP_023378763.1">
    <property type="nucleotide sequence ID" value="XM_023522995.1"/>
</dbReference>
<proteinExistence type="predicted"/>
<dbReference type="GO" id="GO:0022900">
    <property type="term" value="P:electron transport chain"/>
    <property type="evidence" value="ECO:0007669"/>
    <property type="project" value="InterPro"/>
</dbReference>
<dbReference type="InterPro" id="IPR015943">
    <property type="entry name" value="WD40/YVTN_repeat-like_dom_sf"/>
</dbReference>
<dbReference type="GeneID" id="105305204"/>
<dbReference type="Proteomes" id="UP000515202">
    <property type="component" value="Unplaced"/>
</dbReference>
<gene>
    <name evidence="2" type="primary">WDR93</name>
</gene>
<keyword evidence="1" id="KW-1185">Reference proteome</keyword>
<name>A0A6P6BUG9_PTEVA</name>
<organism evidence="1 2">
    <name type="scientific">Pteropus vampyrus</name>
    <name type="common">Large flying fox</name>
    <dbReference type="NCBI Taxonomy" id="132908"/>
    <lineage>
        <taxon>Eukaryota</taxon>
        <taxon>Metazoa</taxon>
        <taxon>Chordata</taxon>
        <taxon>Craniata</taxon>
        <taxon>Vertebrata</taxon>
        <taxon>Euteleostomi</taxon>
        <taxon>Mammalia</taxon>
        <taxon>Eutheria</taxon>
        <taxon>Laurasiatheria</taxon>
        <taxon>Chiroptera</taxon>
        <taxon>Yinpterochiroptera</taxon>
        <taxon>Pteropodoidea</taxon>
        <taxon>Pteropodidae</taxon>
        <taxon>Pteropodinae</taxon>
        <taxon>Pteropus</taxon>
    </lineage>
</organism>
<accession>A0A6P6BUG9</accession>
<protein>
    <submittedName>
        <fullName evidence="2">WD repeat-containing protein 93</fullName>
    </submittedName>
</protein>
<dbReference type="Gene3D" id="2.130.10.10">
    <property type="entry name" value="YVTN repeat-like/Quinoprotein amine dehydrogenase"/>
    <property type="match status" value="1"/>
</dbReference>
<dbReference type="InterPro" id="IPR006885">
    <property type="entry name" value="NADH_UbQ_FeS_4_mit-like"/>
</dbReference>
<dbReference type="CTD" id="56964"/>
<sequence>MLPVPPSAMSSPIGSRAQKMRLPIFTRKGLLEVPSPTEKDWPKDDEEDYVFKDPDQELDSLPQPYRMINKLVNLLFDRSWEVIEERDTLREAELNRIQPTVYPPVFEIKFNKMPNCMAISQDYVFIGGAKGFSVYNLYDAKRMYVWDKLKVDVTSIWATDLGSDTLIAPVDEMGVIRLFYFYKDSLFFIKAINEVVSSYSWANSCGCPGEVKASLLTKTCTRMFMAALSGTAKTQKPLNVHRQVNEDELFLRGTCPLLTVAQWFPWFPNAGAGDIWLDVYRLPKESWLKEVEHPQLTTNPKKRVRQPQLNTLDPMNSDNLEMDINVCFKGDIKLSLPVHIMKIKPPKPVTGTTFKSPLEVFAKIEDCYGLGSGQNHFIKDSQWEQQAAIFNATYKKYLDLDGECEEEPPNMATFHFLLPSCITVMPTEVKSPAGVACVLGVHWTGCHNFFLYSLNRTLKDKVDPEGVWPCAAPIAVSQLSYSSSYLVLACEDGVLTVWDMAEGFPLGVVALPEGCFCQSIIFLKYFLVLEGQNVYPESLPKSQVMCVVLCTDASLHLVVAKGTQEPTVSVLVERPVKHPEEAICAVVPVRTLPGMVLTFSRGGSVHLLDVAKRQIVCAFAPPSPRRLALPWKPAFVVSSHHPCFLLRGDRPDETEPTDDTEDSHNSVFYFHFNAYPLLENILRNCSVSRVDLTEDMAFRHVLPLEKRCENLLQKRFQKLENKVKEQEHWTRLRRYSLLLQRENFRK</sequence>
<evidence type="ECO:0000313" key="1">
    <source>
        <dbReference type="Proteomes" id="UP000515202"/>
    </source>
</evidence>
<dbReference type="PANTHER" id="PTHR12219">
    <property type="entry name" value="NADH-UBIQUINONE OXIDOREDUCTASE"/>
    <property type="match status" value="1"/>
</dbReference>
<dbReference type="AlphaFoldDB" id="A0A6P6BUG9"/>
<dbReference type="KEGG" id="pvp:105305204"/>
<reference evidence="2" key="1">
    <citation type="submission" date="2025-08" db="UniProtKB">
        <authorList>
            <consortium name="RefSeq"/>
        </authorList>
    </citation>
    <scope>IDENTIFICATION</scope>
    <source>
        <tissue evidence="2">Kidney</tissue>
    </source>
</reference>
<evidence type="ECO:0000313" key="2">
    <source>
        <dbReference type="RefSeq" id="XP_023378763.1"/>
    </source>
</evidence>
<dbReference type="InterPro" id="IPR036322">
    <property type="entry name" value="WD40_repeat_dom_sf"/>
</dbReference>
<dbReference type="PANTHER" id="PTHR12219:SF17">
    <property type="entry name" value="WD REPEAT-CONTAINING PROTEIN 93"/>
    <property type="match status" value="1"/>
</dbReference>
<dbReference type="InterPro" id="IPR049547">
    <property type="entry name" value="WDR93_beta-prop"/>
</dbReference>
<dbReference type="SUPFAM" id="SSF50978">
    <property type="entry name" value="WD40 repeat-like"/>
    <property type="match status" value="1"/>
</dbReference>